<dbReference type="Gene3D" id="3.40.50.300">
    <property type="entry name" value="P-loop containing nucleotide triphosphate hydrolases"/>
    <property type="match status" value="1"/>
</dbReference>
<dbReference type="SUPFAM" id="SSF161098">
    <property type="entry name" value="MetI-like"/>
    <property type="match status" value="1"/>
</dbReference>
<feature type="non-terminal residue" evidence="10">
    <location>
        <position position="1"/>
    </location>
</feature>
<evidence type="ECO:0000256" key="9">
    <source>
        <dbReference type="ARBA" id="ARBA00023136"/>
    </source>
</evidence>
<comment type="subcellular location">
    <subcellularLocation>
        <location evidence="2">Cell membrane</location>
        <topology evidence="2">Peripheral membrane protein</topology>
    </subcellularLocation>
    <subcellularLocation>
        <location evidence="1">Membrane</location>
        <topology evidence="1">Multi-pass membrane protein</topology>
    </subcellularLocation>
</comment>
<organism evidence="10">
    <name type="scientific">Cyprideis torosa</name>
    <dbReference type="NCBI Taxonomy" id="163714"/>
    <lineage>
        <taxon>Eukaryota</taxon>
        <taxon>Metazoa</taxon>
        <taxon>Ecdysozoa</taxon>
        <taxon>Arthropoda</taxon>
        <taxon>Crustacea</taxon>
        <taxon>Oligostraca</taxon>
        <taxon>Ostracoda</taxon>
        <taxon>Podocopa</taxon>
        <taxon>Podocopida</taxon>
        <taxon>Cytherocopina</taxon>
        <taxon>Cytheroidea</taxon>
        <taxon>Cytherideidae</taxon>
        <taxon>Cyprideis</taxon>
    </lineage>
</organism>
<dbReference type="PANTHER" id="PTHR43297">
    <property type="entry name" value="OLIGOPEPTIDE TRANSPORT ATP-BINDING PROTEIN APPD"/>
    <property type="match status" value="1"/>
</dbReference>
<dbReference type="GO" id="GO:0016887">
    <property type="term" value="F:ATP hydrolysis activity"/>
    <property type="evidence" value="ECO:0007669"/>
    <property type="project" value="InterPro"/>
</dbReference>
<dbReference type="PANTHER" id="PTHR43297:SF2">
    <property type="entry name" value="DIPEPTIDE TRANSPORT ATP-BINDING PROTEIN DPPD"/>
    <property type="match status" value="1"/>
</dbReference>
<dbReference type="InterPro" id="IPR050388">
    <property type="entry name" value="ABC_Ni/Peptide_Import"/>
</dbReference>
<dbReference type="PROSITE" id="PS50928">
    <property type="entry name" value="ABC_TM1"/>
    <property type="match status" value="1"/>
</dbReference>
<dbReference type="EMBL" id="OB679471">
    <property type="protein sequence ID" value="CAD7236493.1"/>
    <property type="molecule type" value="Genomic_DNA"/>
</dbReference>
<proteinExistence type="predicted"/>
<dbReference type="PROSITE" id="PS00211">
    <property type="entry name" value="ABC_TRANSPORTER_1"/>
    <property type="match status" value="1"/>
</dbReference>
<evidence type="ECO:0000256" key="4">
    <source>
        <dbReference type="ARBA" id="ARBA00022475"/>
    </source>
</evidence>
<evidence type="ECO:0000256" key="5">
    <source>
        <dbReference type="ARBA" id="ARBA00022692"/>
    </source>
</evidence>
<dbReference type="CDD" id="cd03257">
    <property type="entry name" value="ABC_NikE_OppD_transporters"/>
    <property type="match status" value="1"/>
</dbReference>
<dbReference type="Pfam" id="PF00005">
    <property type="entry name" value="ABC_tran"/>
    <property type="match status" value="1"/>
</dbReference>
<keyword evidence="7" id="KW-0067">ATP-binding</keyword>
<dbReference type="AlphaFoldDB" id="A0A7R8WWK3"/>
<dbReference type="FunFam" id="3.40.50.300:FF:000016">
    <property type="entry name" value="Oligopeptide ABC transporter ATP-binding component"/>
    <property type="match status" value="1"/>
</dbReference>
<dbReference type="GO" id="GO:0005524">
    <property type="term" value="F:ATP binding"/>
    <property type="evidence" value="ECO:0007669"/>
    <property type="project" value="UniProtKB-KW"/>
</dbReference>
<evidence type="ECO:0000256" key="7">
    <source>
        <dbReference type="ARBA" id="ARBA00022840"/>
    </source>
</evidence>
<keyword evidence="9" id="KW-0472">Membrane</keyword>
<keyword evidence="6" id="KW-0547">Nucleotide-binding</keyword>
<evidence type="ECO:0000256" key="8">
    <source>
        <dbReference type="ARBA" id="ARBA00022989"/>
    </source>
</evidence>
<keyword evidence="4" id="KW-1003">Cell membrane</keyword>
<dbReference type="InterPro" id="IPR017871">
    <property type="entry name" value="ABC_transporter-like_CS"/>
</dbReference>
<keyword evidence="8" id="KW-1133">Transmembrane helix</keyword>
<dbReference type="InterPro" id="IPR003593">
    <property type="entry name" value="AAA+_ATPase"/>
</dbReference>
<dbReference type="InterPro" id="IPR035906">
    <property type="entry name" value="MetI-like_sf"/>
</dbReference>
<dbReference type="CDD" id="cd06261">
    <property type="entry name" value="TM_PBP2"/>
    <property type="match status" value="1"/>
</dbReference>
<evidence type="ECO:0000256" key="6">
    <source>
        <dbReference type="ARBA" id="ARBA00022741"/>
    </source>
</evidence>
<keyword evidence="5" id="KW-0812">Transmembrane</keyword>
<dbReference type="GO" id="GO:0005886">
    <property type="term" value="C:plasma membrane"/>
    <property type="evidence" value="ECO:0007669"/>
    <property type="project" value="UniProtKB-SubCell"/>
</dbReference>
<evidence type="ECO:0000256" key="1">
    <source>
        <dbReference type="ARBA" id="ARBA00004141"/>
    </source>
</evidence>
<dbReference type="Pfam" id="PF00528">
    <property type="entry name" value="BPD_transp_1"/>
    <property type="match status" value="1"/>
</dbReference>
<accession>A0A7R8WWK3</accession>
<evidence type="ECO:0000313" key="10">
    <source>
        <dbReference type="EMBL" id="CAD7236493.1"/>
    </source>
</evidence>
<evidence type="ECO:0000256" key="2">
    <source>
        <dbReference type="ARBA" id="ARBA00004202"/>
    </source>
</evidence>
<dbReference type="SUPFAM" id="SSF52540">
    <property type="entry name" value="P-loop containing nucleoside triphosphate hydrolases"/>
    <property type="match status" value="1"/>
</dbReference>
<gene>
    <name evidence="10" type="ORF">CTOB1V02_LOCUS14308</name>
</gene>
<dbReference type="InterPro" id="IPR003439">
    <property type="entry name" value="ABC_transporter-like_ATP-bd"/>
</dbReference>
<evidence type="ECO:0000256" key="3">
    <source>
        <dbReference type="ARBA" id="ARBA00022448"/>
    </source>
</evidence>
<dbReference type="Gene3D" id="1.10.3720.10">
    <property type="entry name" value="MetI-like"/>
    <property type="match status" value="1"/>
</dbReference>
<dbReference type="OrthoDB" id="8300180at2759"/>
<dbReference type="InterPro" id="IPR027417">
    <property type="entry name" value="P-loop_NTPase"/>
</dbReference>
<dbReference type="PROSITE" id="PS50893">
    <property type="entry name" value="ABC_TRANSPORTER_2"/>
    <property type="match status" value="1"/>
</dbReference>
<name>A0A7R8WWK3_9CRUS</name>
<sequence>MIHASRIALGIGFVATGIALVIGIIIGGLMGYFSGVADIIGMRLVEIFEAIPTLFLLLAFVAFFGRSLYIMMVIIGLTSWPGFARYIRAEFLKLREQDYIQAAVASGLPLRSILFRHMLPNGMAPVLVAASFGVASAILAEATLSFLGLGLVDAPSWGQMLNQAVQSSAFNWWMAVFPGGAIFLTGQVVKAVEQVSFSVDRGETLCLVGESGSGKSVCALSIIQLLPQRVTHHPSGEVLLTCLDERGEPRQVDMLTLPEPERCQIRGFNIAMIFQEPMTSLNPVFTIGQQIAEALLLHNPQMRQSDALDRAALALEQVHIRNARSRLNDFPHQLSGGQRQRVMIAMAIACEPDLLIADEPTTALDVTVQAEILRLMRELQEARGMGILFITHDFGVVSRMADKVAVMRQGEVVESAKLNNLMRHPQHKYTVGLLNALPQNLVRSDSPKINESVPALLELQDLKVHFPVRKGVFRRVVDQIRAVTHIFHHANI</sequence>
<dbReference type="SMART" id="SM00382">
    <property type="entry name" value="AAA"/>
    <property type="match status" value="1"/>
</dbReference>
<keyword evidence="3" id="KW-0813">Transport</keyword>
<protein>
    <submittedName>
        <fullName evidence="10">Uncharacterized protein</fullName>
    </submittedName>
</protein>
<dbReference type="InterPro" id="IPR000515">
    <property type="entry name" value="MetI-like"/>
</dbReference>
<dbReference type="GO" id="GO:0055085">
    <property type="term" value="P:transmembrane transport"/>
    <property type="evidence" value="ECO:0007669"/>
    <property type="project" value="InterPro"/>
</dbReference>
<reference evidence="10" key="1">
    <citation type="submission" date="2020-11" db="EMBL/GenBank/DDBJ databases">
        <authorList>
            <person name="Tran Van P."/>
        </authorList>
    </citation>
    <scope>NUCLEOTIDE SEQUENCE</scope>
</reference>